<evidence type="ECO:0000259" key="14">
    <source>
        <dbReference type="PROSITE" id="PS50929"/>
    </source>
</evidence>
<reference evidence="15" key="2">
    <citation type="submission" date="2020-02" db="EMBL/GenBank/DDBJ databases">
        <authorList>
            <person name="Gilchrist C.L.M."/>
            <person name="Chooi Y.-H."/>
        </authorList>
    </citation>
    <scope>NUCLEOTIDE SEQUENCE</scope>
    <source>
        <strain evidence="15">MST-FP2251</strain>
    </source>
</reference>
<feature type="region of interest" description="Disordered" evidence="11">
    <location>
        <begin position="356"/>
        <end position="379"/>
    </location>
</feature>
<reference evidence="15" key="1">
    <citation type="journal article" date="2019" name="Beilstein J. Org. Chem.">
        <title>Nanangenines: drimane sesquiterpenoids as the dominant metabolite cohort of a novel Australian fungus, Aspergillus nanangensis.</title>
        <authorList>
            <person name="Lacey H.J."/>
            <person name="Gilchrist C.L.M."/>
            <person name="Crombie A."/>
            <person name="Kalaitzis J.A."/>
            <person name="Vuong D."/>
            <person name="Rutledge P.J."/>
            <person name="Turner P."/>
            <person name="Pitt J.I."/>
            <person name="Lacey E."/>
            <person name="Chooi Y.H."/>
            <person name="Piggott A.M."/>
        </authorList>
    </citation>
    <scope>NUCLEOTIDE SEQUENCE</scope>
    <source>
        <strain evidence="15">MST-FP2251</strain>
    </source>
</reference>
<evidence type="ECO:0000256" key="3">
    <source>
        <dbReference type="ARBA" id="ARBA00022448"/>
    </source>
</evidence>
<dbReference type="GO" id="GO:0016020">
    <property type="term" value="C:membrane"/>
    <property type="evidence" value="ECO:0007669"/>
    <property type="project" value="UniProtKB-SubCell"/>
</dbReference>
<dbReference type="Pfam" id="PF00664">
    <property type="entry name" value="ABC_membrane"/>
    <property type="match status" value="2"/>
</dbReference>
<evidence type="ECO:0000256" key="2">
    <source>
        <dbReference type="ARBA" id="ARBA00009726"/>
    </source>
</evidence>
<evidence type="ECO:0000256" key="12">
    <source>
        <dbReference type="SAM" id="Phobius"/>
    </source>
</evidence>
<feature type="domain" description="ABC transporter" evidence="13">
    <location>
        <begin position="1269"/>
        <end position="1521"/>
    </location>
</feature>
<dbReference type="CDD" id="cd03244">
    <property type="entry name" value="ABCC_MRP_domain2"/>
    <property type="match status" value="1"/>
</dbReference>
<dbReference type="GO" id="GO:0016887">
    <property type="term" value="F:ATP hydrolysis activity"/>
    <property type="evidence" value="ECO:0007669"/>
    <property type="project" value="InterPro"/>
</dbReference>
<feature type="transmembrane region" description="Helical" evidence="12">
    <location>
        <begin position="992"/>
        <end position="1012"/>
    </location>
</feature>
<dbReference type="PROSITE" id="PS50893">
    <property type="entry name" value="ABC_TRANSPORTER_2"/>
    <property type="match status" value="2"/>
</dbReference>
<dbReference type="GO" id="GO:0140359">
    <property type="term" value="F:ABC-type transporter activity"/>
    <property type="evidence" value="ECO:0007669"/>
    <property type="project" value="InterPro"/>
</dbReference>
<feature type="transmembrane region" description="Helical" evidence="12">
    <location>
        <begin position="154"/>
        <end position="174"/>
    </location>
</feature>
<name>A0AAD4CRG9_ASPNN</name>
<dbReference type="Pfam" id="PF00005">
    <property type="entry name" value="ABC_tran"/>
    <property type="match status" value="2"/>
</dbReference>
<evidence type="ECO:0000259" key="13">
    <source>
        <dbReference type="PROSITE" id="PS50893"/>
    </source>
</evidence>
<evidence type="ECO:0000256" key="9">
    <source>
        <dbReference type="ARBA" id="ARBA00023136"/>
    </source>
</evidence>
<feature type="transmembrane region" description="Helical" evidence="12">
    <location>
        <begin position="926"/>
        <end position="945"/>
    </location>
</feature>
<feature type="domain" description="ABC transmembrane type-1" evidence="14">
    <location>
        <begin position="394"/>
        <end position="579"/>
    </location>
</feature>
<dbReference type="GO" id="GO:0005524">
    <property type="term" value="F:ATP binding"/>
    <property type="evidence" value="ECO:0007669"/>
    <property type="project" value="UniProtKB-KW"/>
</dbReference>
<evidence type="ECO:0000256" key="7">
    <source>
        <dbReference type="ARBA" id="ARBA00022840"/>
    </source>
</evidence>
<evidence type="ECO:0000256" key="6">
    <source>
        <dbReference type="ARBA" id="ARBA00022741"/>
    </source>
</evidence>
<dbReference type="PANTHER" id="PTHR24223">
    <property type="entry name" value="ATP-BINDING CASSETTE SUB-FAMILY C"/>
    <property type="match status" value="1"/>
</dbReference>
<keyword evidence="6" id="KW-0547">Nucleotide-binding</keyword>
<feature type="transmembrane region" description="Helical" evidence="12">
    <location>
        <begin position="65"/>
        <end position="83"/>
    </location>
</feature>
<organism evidence="15 16">
    <name type="scientific">Aspergillus nanangensis</name>
    <dbReference type="NCBI Taxonomy" id="2582783"/>
    <lineage>
        <taxon>Eukaryota</taxon>
        <taxon>Fungi</taxon>
        <taxon>Dikarya</taxon>
        <taxon>Ascomycota</taxon>
        <taxon>Pezizomycotina</taxon>
        <taxon>Eurotiomycetes</taxon>
        <taxon>Eurotiomycetidae</taxon>
        <taxon>Eurotiales</taxon>
        <taxon>Aspergillaceae</taxon>
        <taxon>Aspergillus</taxon>
        <taxon>Aspergillus subgen. Circumdati</taxon>
    </lineage>
</organism>
<comment type="similarity">
    <text evidence="2">Belongs to the ABC transporter superfamily. ABCC family. Conjugate transporter (TC 3.A.1.208) subfamily.</text>
</comment>
<feature type="domain" description="ABC transmembrane type-1" evidence="14">
    <location>
        <begin position="934"/>
        <end position="1235"/>
    </location>
</feature>
<dbReference type="SUPFAM" id="SSF90123">
    <property type="entry name" value="ABC transporter transmembrane region"/>
    <property type="match status" value="2"/>
</dbReference>
<comment type="subcellular location">
    <subcellularLocation>
        <location evidence="1">Membrane</location>
        <topology evidence="1">Multi-pass membrane protein</topology>
    </subcellularLocation>
</comment>
<protein>
    <submittedName>
        <fullName evidence="15">Uncharacterized protein</fullName>
    </submittedName>
</protein>
<keyword evidence="8 12" id="KW-1133">Transmembrane helix</keyword>
<feature type="transmembrane region" description="Helical" evidence="12">
    <location>
        <begin position="256"/>
        <end position="281"/>
    </location>
</feature>
<evidence type="ECO:0000256" key="8">
    <source>
        <dbReference type="ARBA" id="ARBA00022989"/>
    </source>
</evidence>
<dbReference type="EMBL" id="VCAU01000021">
    <property type="protein sequence ID" value="KAF9891097.1"/>
    <property type="molecule type" value="Genomic_DNA"/>
</dbReference>
<dbReference type="SUPFAM" id="SSF52540">
    <property type="entry name" value="P-loop containing nucleoside triphosphate hydrolases"/>
    <property type="match status" value="2"/>
</dbReference>
<dbReference type="InterPro" id="IPR036640">
    <property type="entry name" value="ABC1_TM_sf"/>
</dbReference>
<evidence type="ECO:0000256" key="1">
    <source>
        <dbReference type="ARBA" id="ARBA00004141"/>
    </source>
</evidence>
<dbReference type="FunFam" id="3.40.50.300:FF:000610">
    <property type="entry name" value="Multidrug resistance-associated ABC transporter"/>
    <property type="match status" value="1"/>
</dbReference>
<evidence type="ECO:0000313" key="15">
    <source>
        <dbReference type="EMBL" id="KAF9891097.1"/>
    </source>
</evidence>
<accession>A0AAD4CRG9</accession>
<feature type="transmembrane region" description="Helical" evidence="12">
    <location>
        <begin position="121"/>
        <end position="142"/>
    </location>
</feature>
<keyword evidence="9 12" id="KW-0472">Membrane</keyword>
<dbReference type="PROSITE" id="PS00211">
    <property type="entry name" value="ABC_TRANSPORTER_1"/>
    <property type="match status" value="1"/>
</dbReference>
<feature type="transmembrane region" description="Helical" evidence="12">
    <location>
        <begin position="1095"/>
        <end position="1114"/>
    </location>
</feature>
<dbReference type="CDD" id="cd18604">
    <property type="entry name" value="ABC_6TM_VMR1_D2_like"/>
    <property type="match status" value="1"/>
</dbReference>
<feature type="compositionally biased region" description="Acidic residues" evidence="11">
    <location>
        <begin position="359"/>
        <end position="371"/>
    </location>
</feature>
<keyword evidence="10" id="KW-0325">Glycoprotein</keyword>
<evidence type="ECO:0000256" key="11">
    <source>
        <dbReference type="SAM" id="MobiDB-lite"/>
    </source>
</evidence>
<evidence type="ECO:0000256" key="4">
    <source>
        <dbReference type="ARBA" id="ARBA00022692"/>
    </source>
</evidence>
<proteinExistence type="inferred from homology"/>
<dbReference type="InterPro" id="IPR003593">
    <property type="entry name" value="AAA+_ATPase"/>
</dbReference>
<dbReference type="GO" id="GO:0005737">
    <property type="term" value="C:cytoplasm"/>
    <property type="evidence" value="ECO:0007669"/>
    <property type="project" value="UniProtKB-ARBA"/>
</dbReference>
<keyword evidence="4 12" id="KW-0812">Transmembrane</keyword>
<keyword evidence="3" id="KW-0813">Transport</keyword>
<evidence type="ECO:0000313" key="16">
    <source>
        <dbReference type="Proteomes" id="UP001194746"/>
    </source>
</evidence>
<dbReference type="InterPro" id="IPR027417">
    <property type="entry name" value="P-loop_NTPase"/>
</dbReference>
<feature type="transmembrane region" description="Helical" evidence="12">
    <location>
        <begin position="89"/>
        <end position="109"/>
    </location>
</feature>
<feature type="transmembrane region" description="Helical" evidence="12">
    <location>
        <begin position="1181"/>
        <end position="1201"/>
    </location>
</feature>
<keyword evidence="16" id="KW-1185">Reference proteome</keyword>
<dbReference type="CDD" id="cd18596">
    <property type="entry name" value="ABC_6TM_VMR1_D1_like"/>
    <property type="match status" value="1"/>
</dbReference>
<feature type="transmembrane region" description="Helical" evidence="12">
    <location>
        <begin position="301"/>
        <end position="323"/>
    </location>
</feature>
<dbReference type="InterPro" id="IPR003439">
    <property type="entry name" value="ABC_transporter-like_ATP-bd"/>
</dbReference>
<gene>
    <name evidence="15" type="ORF">FE257_005032</name>
</gene>
<dbReference type="FunFam" id="3.40.50.300:FF:000825">
    <property type="entry name" value="ABC bile acid transporter"/>
    <property type="match status" value="1"/>
</dbReference>
<dbReference type="Gene3D" id="1.20.1560.10">
    <property type="entry name" value="ABC transporter type 1, transmembrane domain"/>
    <property type="match status" value="2"/>
</dbReference>
<comment type="caution">
    <text evidence="15">The sequence shown here is derived from an EMBL/GenBank/DDBJ whole genome shotgun (WGS) entry which is preliminary data.</text>
</comment>
<keyword evidence="5" id="KW-0677">Repeat</keyword>
<keyword evidence="7" id="KW-0067">ATP-binding</keyword>
<dbReference type="Proteomes" id="UP001194746">
    <property type="component" value="Unassembled WGS sequence"/>
</dbReference>
<dbReference type="InterPro" id="IPR017871">
    <property type="entry name" value="ABC_transporter-like_CS"/>
</dbReference>
<sequence>MLHFPLCVSLGALGLASTVVLSTPHLRQLATAHRDKQPEGYQPLNGHSDEDVIATKLPNSRWQRAALVVTSLIATLAAFPLRLGDSQRAITSGLQFAAWLVLLLQEIVVITCRRPADRYRLGCYSALACLTLSITVALVKVTEWRRGYLGLDRLQLILAAVQVLSGLVLTLINLSIQKAPTAYRHGKPVDKQDSVSFLARYSFMWARETLSVAAKNKRLNLDDLPLVGDSVRAQTLYDRFAVVSSVRKLWRKCFRIYWSTLIFQFFVQLVSSGCHFLPQLLLFLILQQFEKRDAGADNQFILWWMAAGLGGSLVVASWFSSLVDWIADMELSLPIHEQLFAVITRKAIHLPDVVTPALDNDDDDDDEEEDNLSSTNGDVDESVAQKNAPITRHSILNLLGVDVDSISEFATYAHLMLDCVLELIIALIFLVQIVGWIPTMLGCIIPTLMTPAYYYLNNKYSQSEEALMEHRDKKSSVLTEAIHGIRQIKFGALESEWYEKIMKLRHTELECQRTVYILDLILIAIWSFGPIIMSIVSLTAYIYINGTISASTAFTAVAIFEGVESTLAILPEMLTDLLDASVSARRIERFLDLPERQDDRAFGEHIQFKDATITWPIGGSGDAQALYQLEHLDLEFPSGELTVLSGRSGSGKSLLLQAIIGEAAVCKGTVVVPSRVSDGAMHPRNWVVQGLMAYVSQTPWIENATIRNNILFGLPFDEQRYHNVLHACALTEDLHMFANEDLTDIGANGINLSGGQKWRLALARALYSRASILVLDDIFSAVDSHVGQHLYENALTGRLCKGRTRILATHHPRLCLSRTAYCVILDDGRVLHAGSPDKLGQNGSLEAVLQDDAFDTPPQDFEGAKKLPESDKSRYSRRMSTSSFKSMERRPSRLEVQAPEAGKYYEEEKRETGAVKTKIFKTYMKACGGYFHWALIVFFFALTLIDNLATPYWVSIWTRAYEDTAPLPSLVVQPDLTVTPSTKEGHVLDKRLIFYVSVYVGLSMSSWLLEIIRYQLVFRGSLRASKALFERFTDSILRAPLLFLDTTPAGRILNRFTADFSTVDSDLAMNLSWLLHSTVLVLGVIFAALLSSPLIVGFGFLSILASWVVASFYVTGAREAKRLESTARSPIFEQIGSLLGGLATVRASNKEGEYLDKVYDLIDTHCQALWHRGLFGCWMSFWLSMVGAGFVAAVAVMFVNLRKLDAPLAGFALSFALEMSGNISWLLSQYTRLDLDFNAAERVIEYSELETEPQDGISVPAVWPTRGEVEISDLHVSYAPHLPPILKGLTFSVRPGERVGIVGRTGAGKSSLTLALLRFLEPQSGSIHIDGVNVAQMRLHDLRSRMGIIPQDPVVFTGTVREVLDPFDRYEDAELRDALEKVSLALPPNGGPHDDTPPSPSEESSAKQNIFSLSYRIAEEGRNLSQGQRQLLCLARAIVSRPKILIMDEATASVDMEADVCIQRSIREEIRDCTLLVIAHRLSTIADFDRILVLDDGKVAEFDRPAALMRIEDGVFRSLVEHSGERAAIERMILAAG</sequence>
<dbReference type="SMART" id="SM00382">
    <property type="entry name" value="AAA"/>
    <property type="match status" value="2"/>
</dbReference>
<dbReference type="CDD" id="cd03250">
    <property type="entry name" value="ABCC_MRP_domain1"/>
    <property type="match status" value="1"/>
</dbReference>
<dbReference type="InterPro" id="IPR011527">
    <property type="entry name" value="ABC1_TM_dom"/>
</dbReference>
<dbReference type="FunFam" id="1.20.1560.10:FF:000013">
    <property type="entry name" value="ABC transporter C family member 2"/>
    <property type="match status" value="1"/>
</dbReference>
<feature type="region of interest" description="Disordered" evidence="11">
    <location>
        <begin position="855"/>
        <end position="892"/>
    </location>
</feature>
<dbReference type="PROSITE" id="PS50929">
    <property type="entry name" value="ABC_TM1F"/>
    <property type="match status" value="2"/>
</dbReference>
<evidence type="ECO:0000256" key="5">
    <source>
        <dbReference type="ARBA" id="ARBA00022737"/>
    </source>
</evidence>
<feature type="transmembrane region" description="Helical" evidence="12">
    <location>
        <begin position="515"/>
        <end position="536"/>
    </location>
</feature>
<feature type="domain" description="ABC transporter" evidence="13">
    <location>
        <begin position="606"/>
        <end position="852"/>
    </location>
</feature>
<dbReference type="InterPro" id="IPR050173">
    <property type="entry name" value="ABC_transporter_C-like"/>
</dbReference>
<feature type="region of interest" description="Disordered" evidence="11">
    <location>
        <begin position="1383"/>
        <end position="1405"/>
    </location>
</feature>
<feature type="compositionally biased region" description="Basic and acidic residues" evidence="11">
    <location>
        <begin position="862"/>
        <end position="874"/>
    </location>
</feature>
<evidence type="ECO:0000256" key="10">
    <source>
        <dbReference type="ARBA" id="ARBA00023180"/>
    </source>
</evidence>
<feature type="transmembrane region" description="Helical" evidence="12">
    <location>
        <begin position="1071"/>
        <end position="1089"/>
    </location>
</feature>
<dbReference type="PANTHER" id="PTHR24223:SF354">
    <property type="entry name" value="BILE ACID TRANSPORTER, PUTATIVE (EUROFUNG)-RELATED"/>
    <property type="match status" value="1"/>
</dbReference>
<dbReference type="Gene3D" id="3.40.50.300">
    <property type="entry name" value="P-loop containing nucleotide triphosphate hydrolases"/>
    <property type="match status" value="2"/>
</dbReference>